<keyword evidence="2" id="KW-0677">Repeat</keyword>
<dbReference type="InterPro" id="IPR002885">
    <property type="entry name" value="PPR_rpt"/>
</dbReference>
<protein>
    <recommendedName>
        <fullName evidence="6">Pentatricopeptide repeat-containing protein</fullName>
    </recommendedName>
</protein>
<evidence type="ECO:0000256" key="3">
    <source>
        <dbReference type="PROSITE-ProRule" id="PRU00708"/>
    </source>
</evidence>
<reference evidence="4" key="2">
    <citation type="submission" date="2023-06" db="EMBL/GenBank/DDBJ databases">
        <authorList>
            <person name="Swenson N.G."/>
            <person name="Wegrzyn J.L."/>
            <person name="Mcevoy S.L."/>
        </authorList>
    </citation>
    <scope>NUCLEOTIDE SEQUENCE</scope>
    <source>
        <strain evidence="4">NS2018</strain>
        <tissue evidence="4">Leaf</tissue>
    </source>
</reference>
<name>A0AA39SC93_ACESA</name>
<dbReference type="AlphaFoldDB" id="A0AA39SC93"/>
<keyword evidence="5" id="KW-1185">Reference proteome</keyword>
<reference evidence="4" key="1">
    <citation type="journal article" date="2022" name="Plant J.">
        <title>Strategies of tolerance reflected in two North American maple genomes.</title>
        <authorList>
            <person name="McEvoy S.L."/>
            <person name="Sezen U.U."/>
            <person name="Trouern-Trend A."/>
            <person name="McMahon S.M."/>
            <person name="Schaberg P.G."/>
            <person name="Yang J."/>
            <person name="Wegrzyn J.L."/>
            <person name="Swenson N.G."/>
        </authorList>
    </citation>
    <scope>NUCLEOTIDE SEQUENCE</scope>
    <source>
        <strain evidence="4">NS2018</strain>
    </source>
</reference>
<feature type="repeat" description="PPR" evidence="3">
    <location>
        <begin position="217"/>
        <end position="251"/>
    </location>
</feature>
<dbReference type="Proteomes" id="UP001168877">
    <property type="component" value="Unassembled WGS sequence"/>
</dbReference>
<evidence type="ECO:0000256" key="1">
    <source>
        <dbReference type="ARBA" id="ARBA00007626"/>
    </source>
</evidence>
<comment type="similarity">
    <text evidence="1">Belongs to the PPR family. P subfamily.</text>
</comment>
<dbReference type="InterPro" id="IPR050667">
    <property type="entry name" value="PPR-containing_protein"/>
</dbReference>
<dbReference type="PANTHER" id="PTHR47939">
    <property type="entry name" value="MEMBRANE-ASSOCIATED SALT-INDUCIBLE PROTEIN-LIKE"/>
    <property type="match status" value="1"/>
</dbReference>
<dbReference type="Gene3D" id="1.25.40.10">
    <property type="entry name" value="Tetratricopeptide repeat domain"/>
    <property type="match status" value="1"/>
</dbReference>
<evidence type="ECO:0000313" key="5">
    <source>
        <dbReference type="Proteomes" id="UP001168877"/>
    </source>
</evidence>
<dbReference type="PROSITE" id="PS51375">
    <property type="entry name" value="PPR"/>
    <property type="match status" value="1"/>
</dbReference>
<dbReference type="Pfam" id="PF13041">
    <property type="entry name" value="PPR_2"/>
    <property type="match status" value="1"/>
</dbReference>
<dbReference type="NCBIfam" id="TIGR00756">
    <property type="entry name" value="PPR"/>
    <property type="match status" value="1"/>
</dbReference>
<comment type="caution">
    <text evidence="4">The sequence shown here is derived from an EMBL/GenBank/DDBJ whole genome shotgun (WGS) entry which is preliminary data.</text>
</comment>
<dbReference type="InterPro" id="IPR011990">
    <property type="entry name" value="TPR-like_helical_dom_sf"/>
</dbReference>
<organism evidence="4 5">
    <name type="scientific">Acer saccharum</name>
    <name type="common">Sugar maple</name>
    <dbReference type="NCBI Taxonomy" id="4024"/>
    <lineage>
        <taxon>Eukaryota</taxon>
        <taxon>Viridiplantae</taxon>
        <taxon>Streptophyta</taxon>
        <taxon>Embryophyta</taxon>
        <taxon>Tracheophyta</taxon>
        <taxon>Spermatophyta</taxon>
        <taxon>Magnoliopsida</taxon>
        <taxon>eudicotyledons</taxon>
        <taxon>Gunneridae</taxon>
        <taxon>Pentapetalae</taxon>
        <taxon>rosids</taxon>
        <taxon>malvids</taxon>
        <taxon>Sapindales</taxon>
        <taxon>Sapindaceae</taxon>
        <taxon>Hippocastanoideae</taxon>
        <taxon>Acereae</taxon>
        <taxon>Acer</taxon>
    </lineage>
</organism>
<gene>
    <name evidence="4" type="ORF">LWI29_003928</name>
</gene>
<dbReference type="EMBL" id="JAUESC010000381">
    <property type="protein sequence ID" value="KAK0588668.1"/>
    <property type="molecule type" value="Genomic_DNA"/>
</dbReference>
<evidence type="ECO:0008006" key="6">
    <source>
        <dbReference type="Google" id="ProtNLM"/>
    </source>
</evidence>
<sequence>MNLSCGFLLMVENHLTGEHSISDGGARRSPSRSSSLFHLRWDLPCKRMVIGAANICKSLVIFRHCLQHLSTLPLVSSSQTLEQAVKAAVESKDYKQIPELLISSKEPCQNPNPFSFLSTFSQSRRIQIIDDILQSFIPLRPRSRPKIAYACLLSYTLQSPCPLPLALAIIQRTLRSGCVPAPQMHLFLSSVWMKHRCQSRSVSDILLEMQSIGYHPDCGTCNYLISSLCAVDQLAEAVKVLKGMGRAGCIPDLESYGTVIGAMSTIRRTADAVEMMKEMVAKVGLMPRQGTIVKVAAALRANREMWKAVELIEFLEREGCPVGFESYEAVVDGCLERREYILAAKVVMGMTKNGFIPYIRVRQKVVEGLASVGEEKLACVVRQRFVELRS</sequence>
<proteinExistence type="inferred from homology"/>
<dbReference type="PANTHER" id="PTHR47939:SF1">
    <property type="entry name" value="OS04G0684500 PROTEIN"/>
    <property type="match status" value="1"/>
</dbReference>
<evidence type="ECO:0000313" key="4">
    <source>
        <dbReference type="EMBL" id="KAK0588668.1"/>
    </source>
</evidence>
<accession>A0AA39SC93</accession>
<evidence type="ECO:0000256" key="2">
    <source>
        <dbReference type="ARBA" id="ARBA00022737"/>
    </source>
</evidence>